<dbReference type="GO" id="GO:0003700">
    <property type="term" value="F:DNA-binding transcription factor activity"/>
    <property type="evidence" value="ECO:0007669"/>
    <property type="project" value="InterPro"/>
</dbReference>
<dbReference type="AlphaFoldDB" id="A0A100VLE8"/>
<dbReference type="Gene3D" id="1.10.10.60">
    <property type="entry name" value="Homeodomain-like"/>
    <property type="match status" value="2"/>
</dbReference>
<reference evidence="5 6" key="1">
    <citation type="journal article" date="2016" name="Genome Announc.">
        <title>Draft Genome Sequence of Paenibacillus amylolyticus Heshi-A3, Isolated from Fermented Rice Bran in a Japanese Fermented Seafood Dish.</title>
        <authorList>
            <person name="Akuzawa S."/>
            <person name="Nagaoka J."/>
            <person name="Kanekatsu M."/>
            <person name="Kubota E."/>
            <person name="Ohtake R."/>
            <person name="Suzuki T."/>
            <person name="Kanesaki Y."/>
        </authorList>
    </citation>
    <scope>NUCLEOTIDE SEQUENCE [LARGE SCALE GENOMIC DNA]</scope>
    <source>
        <strain evidence="5 6">Heshi-A3</strain>
    </source>
</reference>
<name>A0A100VLE8_PAEAM</name>
<dbReference type="PANTHER" id="PTHR43280">
    <property type="entry name" value="ARAC-FAMILY TRANSCRIPTIONAL REGULATOR"/>
    <property type="match status" value="1"/>
</dbReference>
<dbReference type="InterPro" id="IPR018060">
    <property type="entry name" value="HTH_AraC"/>
</dbReference>
<dbReference type="PRINTS" id="PR00032">
    <property type="entry name" value="HTHARAC"/>
</dbReference>
<organism evidence="5 6">
    <name type="scientific">Paenibacillus amylolyticus</name>
    <dbReference type="NCBI Taxonomy" id="1451"/>
    <lineage>
        <taxon>Bacteria</taxon>
        <taxon>Bacillati</taxon>
        <taxon>Bacillota</taxon>
        <taxon>Bacilli</taxon>
        <taxon>Bacillales</taxon>
        <taxon>Paenibacillaceae</taxon>
        <taxon>Paenibacillus</taxon>
    </lineage>
</organism>
<evidence type="ECO:0000256" key="2">
    <source>
        <dbReference type="ARBA" id="ARBA00023125"/>
    </source>
</evidence>
<dbReference type="InterPro" id="IPR020449">
    <property type="entry name" value="Tscrpt_reg_AraC-type_HTH"/>
</dbReference>
<dbReference type="Gene3D" id="2.60.120.280">
    <property type="entry name" value="Regulatory protein AraC"/>
    <property type="match status" value="1"/>
</dbReference>
<proteinExistence type="predicted"/>
<dbReference type="SUPFAM" id="SSF51215">
    <property type="entry name" value="Regulatory protein AraC"/>
    <property type="match status" value="1"/>
</dbReference>
<evidence type="ECO:0000313" key="6">
    <source>
        <dbReference type="Proteomes" id="UP000069697"/>
    </source>
</evidence>
<feature type="domain" description="HTH araC/xylS-type" evidence="4">
    <location>
        <begin position="180"/>
        <end position="278"/>
    </location>
</feature>
<dbReference type="PANTHER" id="PTHR43280:SF2">
    <property type="entry name" value="HTH-TYPE TRANSCRIPTIONAL REGULATOR EXSA"/>
    <property type="match status" value="1"/>
</dbReference>
<dbReference type="PROSITE" id="PS01124">
    <property type="entry name" value="HTH_ARAC_FAMILY_2"/>
    <property type="match status" value="1"/>
</dbReference>
<dbReference type="InterPro" id="IPR018062">
    <property type="entry name" value="HTH_AraC-typ_CS"/>
</dbReference>
<dbReference type="EMBL" id="BCNV01000001">
    <property type="protein sequence ID" value="GAS82036.1"/>
    <property type="molecule type" value="Genomic_DNA"/>
</dbReference>
<evidence type="ECO:0000313" key="5">
    <source>
        <dbReference type="EMBL" id="GAS82036.1"/>
    </source>
</evidence>
<gene>
    <name evidence="5" type="ORF">PAHA3_2110</name>
</gene>
<dbReference type="Proteomes" id="UP000069697">
    <property type="component" value="Unassembled WGS sequence"/>
</dbReference>
<comment type="caution">
    <text evidence="5">The sequence shown here is derived from an EMBL/GenBank/DDBJ whole genome shotgun (WGS) entry which is preliminary data.</text>
</comment>
<dbReference type="SUPFAM" id="SSF46689">
    <property type="entry name" value="Homeodomain-like"/>
    <property type="match status" value="2"/>
</dbReference>
<keyword evidence="3" id="KW-0804">Transcription</keyword>
<dbReference type="InterPro" id="IPR009057">
    <property type="entry name" value="Homeodomain-like_sf"/>
</dbReference>
<dbReference type="Pfam" id="PF02311">
    <property type="entry name" value="AraC_binding"/>
    <property type="match status" value="1"/>
</dbReference>
<evidence type="ECO:0000256" key="1">
    <source>
        <dbReference type="ARBA" id="ARBA00023015"/>
    </source>
</evidence>
<accession>A0A100VLE8</accession>
<dbReference type="InterPro" id="IPR037923">
    <property type="entry name" value="HTH-like"/>
</dbReference>
<keyword evidence="2" id="KW-0238">DNA-binding</keyword>
<dbReference type="SMART" id="SM00342">
    <property type="entry name" value="HTH_ARAC"/>
    <property type="match status" value="1"/>
</dbReference>
<dbReference type="InterPro" id="IPR003313">
    <property type="entry name" value="AraC-bd"/>
</dbReference>
<keyword evidence="1" id="KW-0805">Transcription regulation</keyword>
<dbReference type="RefSeq" id="WP_062834650.1">
    <property type="nucleotide sequence ID" value="NZ_BCNV01000001.1"/>
</dbReference>
<evidence type="ECO:0000256" key="3">
    <source>
        <dbReference type="ARBA" id="ARBA00023163"/>
    </source>
</evidence>
<protein>
    <submittedName>
        <fullName evidence="5">AraC family transcriptional regulator</fullName>
    </submittedName>
</protein>
<reference evidence="6" key="2">
    <citation type="submission" date="2016-01" db="EMBL/GenBank/DDBJ databases">
        <title>Draft Genome Sequence of Paenibacillus amylolyticus Heshi-A3 that Was Isolated from Fermented Rice Bran with Aging Salted Mackerel, Which Was Named Heshiko as Traditional Fermented Seafood in Japan.</title>
        <authorList>
            <person name="Akuzawa S."/>
            <person name="Nakagawa J."/>
            <person name="Kanekatsu T."/>
            <person name="Kubota E."/>
            <person name="Ohtake R."/>
            <person name="Suzuki T."/>
            <person name="Kanesaki Y."/>
        </authorList>
    </citation>
    <scope>NUCLEOTIDE SEQUENCE [LARGE SCALE GENOMIC DNA]</scope>
    <source>
        <strain evidence="6">Heshi-A3</strain>
    </source>
</reference>
<dbReference type="Pfam" id="PF12833">
    <property type="entry name" value="HTH_18"/>
    <property type="match status" value="1"/>
</dbReference>
<dbReference type="PROSITE" id="PS00041">
    <property type="entry name" value="HTH_ARAC_FAMILY_1"/>
    <property type="match status" value="1"/>
</dbReference>
<evidence type="ECO:0000259" key="4">
    <source>
        <dbReference type="PROSITE" id="PS01124"/>
    </source>
</evidence>
<dbReference type="GO" id="GO:0043565">
    <property type="term" value="F:sequence-specific DNA binding"/>
    <property type="evidence" value="ECO:0007669"/>
    <property type="project" value="InterPro"/>
</dbReference>
<sequence length="290" mass="34140">MVHTVSYAFRNDDTSIMTLDSIGWQIVSSEEYRCPSDNRPDPGHVVFQYTLNGQGYLDIDNQTLPLPKGHALLVKIAGEHCYYYKQENNEPWEFIWINIRGDEANRIWDMIHDNEGHVILRNADSPLIQELWQIIHLIHQDKVTDKYRLSMQVYRWLLILVQTSRDAEKDIGALSITTIEKCKKFIRENYASPLTLDLLASHCDINKHYLCRLFQKSEKTSPLAYLKDRRIEVAIRLLRTTELPISQIGQQCGFESPSYFGKVFRQYMSMSPKEYRMNKLEFPYEAIYYE</sequence>